<dbReference type="SMART" id="SM01049">
    <property type="entry name" value="Cache_2"/>
    <property type="match status" value="1"/>
</dbReference>
<keyword evidence="7 12" id="KW-0472">Membrane</keyword>
<evidence type="ECO:0000259" key="13">
    <source>
        <dbReference type="PROSITE" id="PS50111"/>
    </source>
</evidence>
<feature type="domain" description="T-SNARE coiled-coil homology" evidence="14">
    <location>
        <begin position="475"/>
        <end position="537"/>
    </location>
</feature>
<dbReference type="Proteomes" id="UP000663658">
    <property type="component" value="Chromosome"/>
</dbReference>
<evidence type="ECO:0000313" key="16">
    <source>
        <dbReference type="EMBL" id="QSL92703.1"/>
    </source>
</evidence>
<gene>
    <name evidence="16" type="ORF">JWV26_23700</name>
</gene>
<dbReference type="PANTHER" id="PTHR32089">
    <property type="entry name" value="METHYL-ACCEPTING CHEMOTAXIS PROTEIN MCPB"/>
    <property type="match status" value="1"/>
</dbReference>
<dbReference type="Pfam" id="PF00672">
    <property type="entry name" value="HAMP"/>
    <property type="match status" value="1"/>
</dbReference>
<dbReference type="GO" id="GO:0005886">
    <property type="term" value="C:plasma membrane"/>
    <property type="evidence" value="ECO:0007669"/>
    <property type="project" value="UniProtKB-SubCell"/>
</dbReference>
<dbReference type="PRINTS" id="PR00260">
    <property type="entry name" value="CHEMTRNSDUCR"/>
</dbReference>
<dbReference type="InterPro" id="IPR033480">
    <property type="entry name" value="sCache_2"/>
</dbReference>
<dbReference type="RefSeq" id="WP_206417955.1">
    <property type="nucleotide sequence ID" value="NZ_CP070505.1"/>
</dbReference>
<dbReference type="InterPro" id="IPR004090">
    <property type="entry name" value="Chemotax_Me-accpt_rcpt"/>
</dbReference>
<feature type="transmembrane region" description="Helical" evidence="12">
    <location>
        <begin position="205"/>
        <end position="227"/>
    </location>
</feature>
<dbReference type="InterPro" id="IPR000727">
    <property type="entry name" value="T_SNARE_dom"/>
</dbReference>
<evidence type="ECO:0000256" key="3">
    <source>
        <dbReference type="ARBA" id="ARBA00022500"/>
    </source>
</evidence>
<feature type="region of interest" description="Disordered" evidence="11">
    <location>
        <begin position="336"/>
        <end position="356"/>
    </location>
</feature>
<proteinExistence type="inferred from homology"/>
<evidence type="ECO:0000256" key="11">
    <source>
        <dbReference type="SAM" id="MobiDB-lite"/>
    </source>
</evidence>
<keyword evidence="3" id="KW-0145">Chemotaxis</keyword>
<dbReference type="CDD" id="cd06225">
    <property type="entry name" value="HAMP"/>
    <property type="match status" value="1"/>
</dbReference>
<accession>A0ABD7DW20</accession>
<feature type="domain" description="Methyl-accepting transducer" evidence="13">
    <location>
        <begin position="288"/>
        <end position="524"/>
    </location>
</feature>
<comment type="subcellular location">
    <subcellularLocation>
        <location evidence="1">Cell inner membrane</location>
        <topology evidence="1">Multi-pass membrane protein</topology>
    </subcellularLocation>
</comment>
<name>A0ABD7DW20_9GAMM</name>
<evidence type="ECO:0000256" key="12">
    <source>
        <dbReference type="SAM" id="Phobius"/>
    </source>
</evidence>
<dbReference type="CDD" id="cd11386">
    <property type="entry name" value="MCP_signal"/>
    <property type="match status" value="1"/>
</dbReference>
<comment type="similarity">
    <text evidence="9">Belongs to the methyl-accepting chemotaxis (MCP) protein family.</text>
</comment>
<evidence type="ECO:0000256" key="8">
    <source>
        <dbReference type="ARBA" id="ARBA00023224"/>
    </source>
</evidence>
<keyword evidence="2" id="KW-1003">Cell membrane</keyword>
<dbReference type="GO" id="GO:0007165">
    <property type="term" value="P:signal transduction"/>
    <property type="evidence" value="ECO:0007669"/>
    <property type="project" value="UniProtKB-KW"/>
</dbReference>
<evidence type="ECO:0000256" key="1">
    <source>
        <dbReference type="ARBA" id="ARBA00004429"/>
    </source>
</evidence>
<dbReference type="InterPro" id="IPR004089">
    <property type="entry name" value="MCPsignal_dom"/>
</dbReference>
<evidence type="ECO:0000256" key="6">
    <source>
        <dbReference type="ARBA" id="ARBA00022989"/>
    </source>
</evidence>
<keyword evidence="4" id="KW-0997">Cell inner membrane</keyword>
<keyword evidence="5 12" id="KW-0812">Transmembrane</keyword>
<dbReference type="Pfam" id="PF00015">
    <property type="entry name" value="MCPsignal"/>
    <property type="match status" value="1"/>
</dbReference>
<evidence type="ECO:0000259" key="15">
    <source>
        <dbReference type="PROSITE" id="PS50885"/>
    </source>
</evidence>
<feature type="compositionally biased region" description="Polar residues" evidence="11">
    <location>
        <begin position="454"/>
        <end position="465"/>
    </location>
</feature>
<dbReference type="PROSITE" id="PS50111">
    <property type="entry name" value="CHEMOTAXIS_TRANSDUC_2"/>
    <property type="match status" value="1"/>
</dbReference>
<evidence type="ECO:0000313" key="17">
    <source>
        <dbReference type="Proteomes" id="UP000663658"/>
    </source>
</evidence>
<dbReference type="InterPro" id="IPR003660">
    <property type="entry name" value="HAMP_dom"/>
</dbReference>
<sequence length="560" mass="60306">MRLTLKAKVILLALVPVILFALVLSGTAARVLQNLAADEVAETRERLLQEKRSELEHYIQIALGSVKGLYDGAAQGDMASREQAIAILSKIKYGADGYFFGHDSNVVRLFRGDSPVDVGKSLADRRDPNGVYINRELVNVAKNNSYFVNYSSPLPGNESVMVPKLAYSYYLPKWDMALGTALNLDGIEAQIAEVQAEIDRRIGTIITSIMVVAAVLLLVFGVIGVWLSNAFLRPLQQIKANLDDIAAGEGDLTRRLPVTSEDELGQLAGSFNRFVEKVHGLVRQIVEMTGQLTELVSQVSEQAQRSEQAMGQQRHETDQVATAINEMSAAAHEVAKSAQNAAEAAQQTDREGQAAKSVVDGSIQRIHSLVEDIRSSGVSLDNLQQDVLSIVSVLDVIRSIAEQTNLLALNAAIEAARAGEAGRGFAVVADEVRALASRTQQSTQEIQGMIDRLQQGTQQSVTSMRRSSDAGELTSEQANKAGESLDAIAQLIATINAMNAQIASAAEEQTAVAEEINRSVHQIAVAVDSVADETERGAQTARSLAGLGDRLGALVRQFRI</sequence>
<feature type="domain" description="HAMP" evidence="15">
    <location>
        <begin position="229"/>
        <end position="283"/>
    </location>
</feature>
<feature type="region of interest" description="Disordered" evidence="11">
    <location>
        <begin position="454"/>
        <end position="478"/>
    </location>
</feature>
<reference evidence="16 17" key="1">
    <citation type="submission" date="2021-02" db="EMBL/GenBank/DDBJ databases">
        <title>Whole genome sequencing of Pseudomonas alcaliphila strain SM2.</title>
        <authorList>
            <person name="Alshamsi M.S."/>
            <person name="Sudalaimuthuasari N."/>
            <person name="Kundu B."/>
            <person name="AlMaskari R.S."/>
            <person name="Elmahi Y."/>
            <person name="Mundra S."/>
            <person name="Chandran S."/>
            <person name="Malik S."/>
            <person name="Hazzouri K.M."/>
            <person name="Amiri K.M.A."/>
        </authorList>
    </citation>
    <scope>NUCLEOTIDE SEQUENCE [LARGE SCALE GENOMIC DNA]</scope>
    <source>
        <strain evidence="16 17">SM2</strain>
    </source>
</reference>
<evidence type="ECO:0000256" key="9">
    <source>
        <dbReference type="ARBA" id="ARBA00029447"/>
    </source>
</evidence>
<dbReference type="PANTHER" id="PTHR32089:SF119">
    <property type="entry name" value="METHYL-ACCEPTING CHEMOTAXIS PROTEIN CTPL"/>
    <property type="match status" value="1"/>
</dbReference>
<dbReference type="SUPFAM" id="SSF58104">
    <property type="entry name" value="Methyl-accepting chemotaxis protein (MCP) signaling domain"/>
    <property type="match status" value="1"/>
</dbReference>
<evidence type="ECO:0000256" key="7">
    <source>
        <dbReference type="ARBA" id="ARBA00023136"/>
    </source>
</evidence>
<evidence type="ECO:0000256" key="5">
    <source>
        <dbReference type="ARBA" id="ARBA00022692"/>
    </source>
</evidence>
<dbReference type="SMART" id="SM00283">
    <property type="entry name" value="MA"/>
    <property type="match status" value="1"/>
</dbReference>
<evidence type="ECO:0000259" key="14">
    <source>
        <dbReference type="PROSITE" id="PS50192"/>
    </source>
</evidence>
<dbReference type="AlphaFoldDB" id="A0ABD7DW20"/>
<dbReference type="PROSITE" id="PS50192">
    <property type="entry name" value="T_SNARE"/>
    <property type="match status" value="1"/>
</dbReference>
<dbReference type="PROSITE" id="PS50885">
    <property type="entry name" value="HAMP"/>
    <property type="match status" value="1"/>
</dbReference>
<dbReference type="KEGG" id="pty:JWV26_23700"/>
<keyword evidence="8 10" id="KW-0807">Transducer</keyword>
<evidence type="ECO:0000256" key="4">
    <source>
        <dbReference type="ARBA" id="ARBA00022519"/>
    </source>
</evidence>
<evidence type="ECO:0000256" key="10">
    <source>
        <dbReference type="PROSITE-ProRule" id="PRU00284"/>
    </source>
</evidence>
<dbReference type="EMBL" id="CP070505">
    <property type="protein sequence ID" value="QSL92703.1"/>
    <property type="molecule type" value="Genomic_DNA"/>
</dbReference>
<dbReference type="Gene3D" id="3.30.450.20">
    <property type="entry name" value="PAS domain"/>
    <property type="match status" value="1"/>
</dbReference>
<evidence type="ECO:0000256" key="2">
    <source>
        <dbReference type="ARBA" id="ARBA00022475"/>
    </source>
</evidence>
<feature type="compositionally biased region" description="Low complexity" evidence="11">
    <location>
        <begin position="336"/>
        <end position="347"/>
    </location>
</feature>
<dbReference type="GO" id="GO:0006935">
    <property type="term" value="P:chemotaxis"/>
    <property type="evidence" value="ECO:0007669"/>
    <property type="project" value="UniProtKB-KW"/>
</dbReference>
<dbReference type="SMART" id="SM00304">
    <property type="entry name" value="HAMP"/>
    <property type="match status" value="1"/>
</dbReference>
<keyword evidence="6 12" id="KW-1133">Transmembrane helix</keyword>
<organism evidence="16 17">
    <name type="scientific">Ectopseudomonas toyotomiensis</name>
    <dbReference type="NCBI Taxonomy" id="554344"/>
    <lineage>
        <taxon>Bacteria</taxon>
        <taxon>Pseudomonadati</taxon>
        <taxon>Pseudomonadota</taxon>
        <taxon>Gammaproteobacteria</taxon>
        <taxon>Pseudomonadales</taxon>
        <taxon>Pseudomonadaceae</taxon>
        <taxon>Ectopseudomonas</taxon>
    </lineage>
</organism>
<dbReference type="Pfam" id="PF17200">
    <property type="entry name" value="sCache_2"/>
    <property type="match status" value="1"/>
</dbReference>
<protein>
    <submittedName>
        <fullName evidence="16">Cache domain-containing protein</fullName>
    </submittedName>
</protein>
<dbReference type="Gene3D" id="1.10.287.950">
    <property type="entry name" value="Methyl-accepting chemotaxis protein"/>
    <property type="match status" value="1"/>
</dbReference>
<dbReference type="FunFam" id="1.10.287.950:FF:000001">
    <property type="entry name" value="Methyl-accepting chemotaxis sensory transducer"/>
    <property type="match status" value="1"/>
</dbReference>